<dbReference type="Proteomes" id="UP000836597">
    <property type="component" value="Chromosome"/>
</dbReference>
<accession>A0A8S0VX76</accession>
<dbReference type="Gene3D" id="3.40.30.10">
    <property type="entry name" value="Glutaredoxin"/>
    <property type="match status" value="1"/>
</dbReference>
<dbReference type="Pfam" id="PF05768">
    <property type="entry name" value="Glrx-like"/>
    <property type="match status" value="1"/>
</dbReference>
<sequence length="119" mass="13201">MKAGGNFIGVPQDAPQDTPQEILHETPHGIPVVVLYAKEGCCLCSEALKVLLHVRQAVPFTLVQKDITEDERLMSKYQYSIPVVAINGKEKFAYEVDEEELKSELAAAMAVPKCEQEKD</sequence>
<evidence type="ECO:0000313" key="3">
    <source>
        <dbReference type="Proteomes" id="UP001071230"/>
    </source>
</evidence>
<dbReference type="PANTHER" id="PTHR33558">
    <property type="entry name" value="GLUTAREDOXIN-LIKE PROTEIN C5ORF63 HOMOLOG"/>
    <property type="match status" value="1"/>
</dbReference>
<proteinExistence type="predicted"/>
<evidence type="ECO:0000313" key="1">
    <source>
        <dbReference type="EMBL" id="CAA7601673.1"/>
    </source>
</evidence>
<organism evidence="1">
    <name type="scientific">Acididesulfobacillus acetoxydans</name>
    <dbReference type="NCBI Taxonomy" id="1561005"/>
    <lineage>
        <taxon>Bacteria</taxon>
        <taxon>Bacillati</taxon>
        <taxon>Bacillota</taxon>
        <taxon>Clostridia</taxon>
        <taxon>Eubacteriales</taxon>
        <taxon>Peptococcaceae</taxon>
        <taxon>Acididesulfobacillus</taxon>
    </lineage>
</organism>
<dbReference type="InterPro" id="IPR008554">
    <property type="entry name" value="Glutaredoxin-like"/>
</dbReference>
<dbReference type="Proteomes" id="UP001071230">
    <property type="component" value="Unassembled WGS sequence"/>
</dbReference>
<dbReference type="PANTHER" id="PTHR33558:SF1">
    <property type="entry name" value="GLUTAREDOXIN-LIKE PROTEIN C5ORF63 HOMOLOG"/>
    <property type="match status" value="1"/>
</dbReference>
<dbReference type="SUPFAM" id="SSF52833">
    <property type="entry name" value="Thioredoxin-like"/>
    <property type="match status" value="1"/>
</dbReference>
<keyword evidence="3" id="KW-1185">Reference proteome</keyword>
<protein>
    <submittedName>
        <fullName evidence="1">Glutaredoxin-like domain (DUF836)</fullName>
    </submittedName>
    <submittedName>
        <fullName evidence="2">Thioredoxin-like fold</fullName>
    </submittedName>
</protein>
<name>A0A8S0VX76_9FIRM</name>
<dbReference type="InterPro" id="IPR036249">
    <property type="entry name" value="Thioredoxin-like_sf"/>
</dbReference>
<dbReference type="EMBL" id="CDGJ01000110">
    <property type="protein sequence ID" value="CEJ09108.1"/>
    <property type="molecule type" value="Genomic_DNA"/>
</dbReference>
<dbReference type="KEGG" id="aacx:DEACI_2340"/>
<dbReference type="InterPro" id="IPR052565">
    <property type="entry name" value="Glutaredoxin-like_YDR286C"/>
</dbReference>
<reference evidence="2" key="1">
    <citation type="submission" date="2014-11" db="EMBL/GenBank/DDBJ databases">
        <authorList>
            <person name="Hornung B.V."/>
        </authorList>
    </citation>
    <scope>NUCLEOTIDE SEQUENCE</scope>
    <source>
        <strain evidence="2">INE</strain>
    </source>
</reference>
<dbReference type="AlphaFoldDB" id="A0A8S0VX76"/>
<evidence type="ECO:0000313" key="2">
    <source>
        <dbReference type="EMBL" id="CEJ09108.1"/>
    </source>
</evidence>
<reference evidence="1" key="2">
    <citation type="submission" date="2020-01" db="EMBL/GenBank/DDBJ databases">
        <authorList>
            <person name="Hornung B."/>
        </authorList>
    </citation>
    <scope>NUCLEOTIDE SEQUENCE</scope>
    <source>
        <strain evidence="1">PacBioINE</strain>
    </source>
</reference>
<dbReference type="EMBL" id="LR746496">
    <property type="protein sequence ID" value="CAA7601673.1"/>
    <property type="molecule type" value="Genomic_DNA"/>
</dbReference>
<gene>
    <name evidence="1" type="ORF">DEACI_2340</name>
    <name evidence="2" type="ORF">DEACI_3591</name>
</gene>
<dbReference type="RefSeq" id="WP_240985168.1">
    <property type="nucleotide sequence ID" value="NZ_CDGJ01000110.1"/>
</dbReference>